<dbReference type="CDD" id="cd00275">
    <property type="entry name" value="C2_PLC_like"/>
    <property type="match status" value="1"/>
</dbReference>
<sequence>MIKIQSSNFLITYSLPHKNGINYNKYSLNMNGEPNKEEDIDENNMSNVCSSSNSTTSSASCRSASVSTENFLRKHQQINRRRAFFHDSLIVKSNKNNNACNENNNDNNHSLIMDGSQQILTTNNENDGLSNDEIPTIVANTNEENHTNKSLKRKVVSFSTMPFEKKVADVSDCLRYMQEGSDFLKVRSYARQFRRLYKLNATLTAISWYPTSKKPSKATITIDSIKETRLGKTTERLREYAHQFQNESLFSIIYTNEPNQYVSLDLVASSADEANIWVTGLSCLIADQGKSSSLTGLEDRQQMRDRWLRDAFAVGLPSLTGDSEHLNQNDDRRISTLNSIDEEEAIRLLIDYGIAEDKAKVRLQEVQMTKSEDARGYFTTEELVSAFKELSTRPEIYHLLVRYSRNQDFLSTEDLTLFLEAEQGMSKITREKCADIIHEFEPSTEAKILGHLGIDGFTNYLLSPECDIFNPNNRSICQEMNHPLNHYFIASSHNTFLLADQLKGPSSVDGFIHALMRGCRCLELHCFDGPDGQPLIHNGTLTSRIPLNEALEAINNYAFETSSYPLILCLELQCGISQQERIAQLLLETFSDKLYLDNSSMDANTTFNEYRPLPSPNDLRGRIIIKSKKIPQLYLNDNTKDYGEVTDDEDCYEDNRRRSKKDINSKRHRKLARAISDLVCLLRSAPFEDFTTSLNEQQSGQVCTFSENAALRLATSDAEEFVNYNKRFLSRISPGTWRVDSSNVNPQDFWNVGCQMVAMNYQTAGKFMDVYFGRFLSNGGCGYVLKPTYLRYDNAATATGASSSMVSGRFSTNLYSSNTPQILHIKVISALHLPKPEQAELKTNSVDPYVVVQIFGVPRDCDEVRTKTVYHNWESPQFNEAFEFEIAFPELTVVRFVVLDDESLDYDFIGQYTLPFDCIQPGYRHVHLYTIGGDIIANAYLFVHIVVNSKSLAVKPRRSLSRYRRSLLRRKLRVAAFRPVNHRQIDDLFKSVIQPLETAFEYRHAVEQSLCELNEMCGLPDISNVKQCVRKIASRLQKANLVGSVSIRNQSGVPIFEYSTTLPQLSRQSVVALEEVINRCRALVDNGSVIHKKLFNVQTEVYEMSKDIPKLLETSGLRGKKFTKAIDNFSYNLALLNGQTDLLNKAKQDANIAIQQILEAAETTHLLIQSEQS</sequence>
<dbReference type="GO" id="GO:0004435">
    <property type="term" value="F:phosphatidylinositol-4,5-bisphosphate phospholipase C activity"/>
    <property type="evidence" value="ECO:0007669"/>
    <property type="project" value="UniProtKB-EC"/>
</dbReference>
<dbReference type="FunFam" id="1.10.238.10:FF:000005">
    <property type="entry name" value="Phosphoinositide phospholipase C"/>
    <property type="match status" value="1"/>
</dbReference>
<dbReference type="PANTHER" id="PTHR10336:SF196">
    <property type="entry name" value="PHOSPHOINOSITIDE PHOSPHOLIPASE C"/>
    <property type="match status" value="1"/>
</dbReference>
<dbReference type="Gene3D" id="2.60.40.150">
    <property type="entry name" value="C2 domain"/>
    <property type="match status" value="1"/>
</dbReference>
<dbReference type="Gene3D" id="1.10.238.10">
    <property type="entry name" value="EF-hand"/>
    <property type="match status" value="1"/>
</dbReference>
<dbReference type="EC" id="3.1.4.11" evidence="4"/>
<protein>
    <recommendedName>
        <fullName evidence="4">Phosphoinositide phospholipase C</fullName>
        <ecNumber evidence="4">3.1.4.11</ecNumber>
    </recommendedName>
</protein>
<dbReference type="InterPro" id="IPR011992">
    <property type="entry name" value="EF-hand-dom_pair"/>
</dbReference>
<dbReference type="PROSITE" id="PS50008">
    <property type="entry name" value="PIPLC_Y_DOMAIN"/>
    <property type="match status" value="1"/>
</dbReference>
<dbReference type="PROSITE" id="PS50003">
    <property type="entry name" value="PH_DOMAIN"/>
    <property type="match status" value="1"/>
</dbReference>
<organism evidence="9 10">
    <name type="scientific">Rotaria socialis</name>
    <dbReference type="NCBI Taxonomy" id="392032"/>
    <lineage>
        <taxon>Eukaryota</taxon>
        <taxon>Metazoa</taxon>
        <taxon>Spiralia</taxon>
        <taxon>Gnathifera</taxon>
        <taxon>Rotifera</taxon>
        <taxon>Eurotatoria</taxon>
        <taxon>Bdelloidea</taxon>
        <taxon>Philodinida</taxon>
        <taxon>Philodinidae</taxon>
        <taxon>Rotaria</taxon>
    </lineage>
</organism>
<dbReference type="GO" id="GO:0005737">
    <property type="term" value="C:cytoplasm"/>
    <property type="evidence" value="ECO:0007669"/>
    <property type="project" value="UniProtKB-SubCell"/>
</dbReference>
<dbReference type="Gene3D" id="2.30.29.30">
    <property type="entry name" value="Pleckstrin-homology domain (PH domain)/Phosphotyrosine-binding domain (PTB)"/>
    <property type="match status" value="1"/>
</dbReference>
<dbReference type="Pfam" id="PF00387">
    <property type="entry name" value="PI-PLC-Y"/>
    <property type="match status" value="1"/>
</dbReference>
<evidence type="ECO:0000259" key="6">
    <source>
        <dbReference type="PROSITE" id="PS50003"/>
    </source>
</evidence>
<dbReference type="GO" id="GO:0007214">
    <property type="term" value="P:gamma-aminobutyric acid signaling pathway"/>
    <property type="evidence" value="ECO:0007669"/>
    <property type="project" value="TreeGrafter"/>
</dbReference>
<keyword evidence="4" id="KW-0443">Lipid metabolism</keyword>
<dbReference type="Pfam" id="PF16457">
    <property type="entry name" value="PH_12"/>
    <property type="match status" value="1"/>
</dbReference>
<dbReference type="InterPro" id="IPR011993">
    <property type="entry name" value="PH-like_dom_sf"/>
</dbReference>
<dbReference type="InterPro" id="IPR017946">
    <property type="entry name" value="PLC-like_Pdiesterase_TIM-brl"/>
</dbReference>
<dbReference type="InterPro" id="IPR000909">
    <property type="entry name" value="PLipase_C_PInositol-sp_X_dom"/>
</dbReference>
<dbReference type="SUPFAM" id="SSF47473">
    <property type="entry name" value="EF-hand"/>
    <property type="match status" value="1"/>
</dbReference>
<evidence type="ECO:0000256" key="5">
    <source>
        <dbReference type="SAM" id="MobiDB-lite"/>
    </source>
</evidence>
<dbReference type="Pfam" id="PF00168">
    <property type="entry name" value="C2"/>
    <property type="match status" value="1"/>
</dbReference>
<dbReference type="GO" id="GO:0051209">
    <property type="term" value="P:release of sequestered calcium ion into cytosol"/>
    <property type="evidence" value="ECO:0007669"/>
    <property type="project" value="TreeGrafter"/>
</dbReference>
<dbReference type="GO" id="GO:0046488">
    <property type="term" value="P:phosphatidylinositol metabolic process"/>
    <property type="evidence" value="ECO:0007669"/>
    <property type="project" value="TreeGrafter"/>
</dbReference>
<comment type="catalytic activity">
    <reaction evidence="4">
        <text>a 1,2-diacyl-sn-glycero-3-phospho-(1D-myo-inositol-4,5-bisphosphate) + H2O = 1D-myo-inositol 1,4,5-trisphosphate + a 1,2-diacyl-sn-glycerol + H(+)</text>
        <dbReference type="Rhea" id="RHEA:33179"/>
        <dbReference type="ChEBI" id="CHEBI:15377"/>
        <dbReference type="ChEBI" id="CHEBI:15378"/>
        <dbReference type="ChEBI" id="CHEBI:17815"/>
        <dbReference type="ChEBI" id="CHEBI:58456"/>
        <dbReference type="ChEBI" id="CHEBI:203600"/>
        <dbReference type="EC" id="3.1.4.11"/>
    </reaction>
</comment>
<evidence type="ECO:0000256" key="3">
    <source>
        <dbReference type="ARBA" id="ARBA00023224"/>
    </source>
</evidence>
<evidence type="ECO:0000313" key="10">
    <source>
        <dbReference type="Proteomes" id="UP000663865"/>
    </source>
</evidence>
<feature type="domain" description="PH" evidence="6">
    <location>
        <begin position="175"/>
        <end position="286"/>
    </location>
</feature>
<comment type="subcellular location">
    <subcellularLocation>
        <location evidence="1">Cytoplasm</location>
    </subcellularLocation>
</comment>
<keyword evidence="4" id="KW-0442">Lipid degradation</keyword>
<dbReference type="PROSITE" id="PS50007">
    <property type="entry name" value="PIPLC_X_DOMAIN"/>
    <property type="match status" value="1"/>
</dbReference>
<feature type="region of interest" description="Disordered" evidence="5">
    <location>
        <begin position="34"/>
        <end position="62"/>
    </location>
</feature>
<dbReference type="Pfam" id="PF09279">
    <property type="entry name" value="EF-hand_like"/>
    <property type="match status" value="1"/>
</dbReference>
<dbReference type="InterPro" id="IPR001192">
    <property type="entry name" value="PI-PLC_fam"/>
</dbReference>
<gene>
    <name evidence="9" type="ORF">KIK155_LOCUS1642</name>
</gene>
<dbReference type="InterPro" id="IPR000008">
    <property type="entry name" value="C2_dom"/>
</dbReference>
<dbReference type="SMART" id="SM00149">
    <property type="entry name" value="PLCYc"/>
    <property type="match status" value="1"/>
</dbReference>
<accession>A0A817UGX9</accession>
<dbReference type="Gene3D" id="3.20.20.190">
    <property type="entry name" value="Phosphatidylinositol (PI) phosphodiesterase"/>
    <property type="match status" value="1"/>
</dbReference>
<keyword evidence="3" id="KW-0807">Transducer</keyword>
<keyword evidence="2" id="KW-0963">Cytoplasm</keyword>
<name>A0A817UGX9_9BILA</name>
<keyword evidence="4" id="KW-0378">Hydrolase</keyword>
<dbReference type="FunFam" id="2.30.29.30:FF:000025">
    <property type="entry name" value="Phosphoinositide phospholipase C"/>
    <property type="match status" value="1"/>
</dbReference>
<feature type="compositionally biased region" description="Low complexity" evidence="5">
    <location>
        <begin position="46"/>
        <end position="62"/>
    </location>
</feature>
<evidence type="ECO:0000259" key="7">
    <source>
        <dbReference type="PROSITE" id="PS50004"/>
    </source>
</evidence>
<dbReference type="SUPFAM" id="SSF50729">
    <property type="entry name" value="PH domain-like"/>
    <property type="match status" value="1"/>
</dbReference>
<evidence type="ECO:0000259" key="8">
    <source>
        <dbReference type="PROSITE" id="PS50008"/>
    </source>
</evidence>
<dbReference type="SUPFAM" id="SSF51695">
    <property type="entry name" value="PLC-like phosphodiesterases"/>
    <property type="match status" value="1"/>
</dbReference>
<dbReference type="SMART" id="SM00239">
    <property type="entry name" value="C2"/>
    <property type="match status" value="1"/>
</dbReference>
<dbReference type="GO" id="GO:0016042">
    <property type="term" value="P:lipid catabolic process"/>
    <property type="evidence" value="ECO:0007669"/>
    <property type="project" value="UniProtKB-KW"/>
</dbReference>
<dbReference type="SMART" id="SM00148">
    <property type="entry name" value="PLCXc"/>
    <property type="match status" value="1"/>
</dbReference>
<dbReference type="InterPro" id="IPR035892">
    <property type="entry name" value="C2_domain_sf"/>
</dbReference>
<dbReference type="PRINTS" id="PR00390">
    <property type="entry name" value="PHPHLIPASEC"/>
</dbReference>
<comment type="caution">
    <text evidence="9">The sequence shown here is derived from an EMBL/GenBank/DDBJ whole genome shotgun (WGS) entry which is preliminary data.</text>
</comment>
<dbReference type="EMBL" id="CAJNYV010000040">
    <property type="protein sequence ID" value="CAF3331153.1"/>
    <property type="molecule type" value="Genomic_DNA"/>
</dbReference>
<dbReference type="Pfam" id="PF00388">
    <property type="entry name" value="PI-PLC-X"/>
    <property type="match status" value="1"/>
</dbReference>
<evidence type="ECO:0000256" key="1">
    <source>
        <dbReference type="ARBA" id="ARBA00004496"/>
    </source>
</evidence>
<evidence type="ECO:0000313" key="9">
    <source>
        <dbReference type="EMBL" id="CAF3331153.1"/>
    </source>
</evidence>
<proteinExistence type="predicted"/>
<evidence type="ECO:0000256" key="2">
    <source>
        <dbReference type="ARBA" id="ARBA00022490"/>
    </source>
</evidence>
<feature type="domain" description="PI-PLC Y-box" evidence="8">
    <location>
        <begin position="675"/>
        <end position="791"/>
    </location>
</feature>
<dbReference type="InterPro" id="IPR015359">
    <property type="entry name" value="PLC_EF-hand-like"/>
</dbReference>
<dbReference type="SUPFAM" id="SSF49562">
    <property type="entry name" value="C2 domain (Calcium/lipid-binding domain, CaLB)"/>
    <property type="match status" value="1"/>
</dbReference>
<dbReference type="InterPro" id="IPR001711">
    <property type="entry name" value="PLipase_C_Pinositol-sp_Y"/>
</dbReference>
<reference evidence="9" key="1">
    <citation type="submission" date="2021-02" db="EMBL/GenBank/DDBJ databases">
        <authorList>
            <person name="Nowell W R."/>
        </authorList>
    </citation>
    <scope>NUCLEOTIDE SEQUENCE</scope>
</reference>
<dbReference type="Proteomes" id="UP000663865">
    <property type="component" value="Unassembled WGS sequence"/>
</dbReference>
<dbReference type="AlphaFoldDB" id="A0A817UGX9"/>
<dbReference type="GO" id="GO:0048015">
    <property type="term" value="P:phosphatidylinositol-mediated signaling"/>
    <property type="evidence" value="ECO:0007669"/>
    <property type="project" value="TreeGrafter"/>
</dbReference>
<dbReference type="GO" id="GO:0032228">
    <property type="term" value="P:regulation of synaptic transmission, GABAergic"/>
    <property type="evidence" value="ECO:0007669"/>
    <property type="project" value="TreeGrafter"/>
</dbReference>
<feature type="domain" description="C2" evidence="7">
    <location>
        <begin position="804"/>
        <end position="930"/>
    </location>
</feature>
<evidence type="ECO:0000256" key="4">
    <source>
        <dbReference type="RuleBase" id="RU361133"/>
    </source>
</evidence>
<dbReference type="PANTHER" id="PTHR10336">
    <property type="entry name" value="PHOSPHOINOSITIDE-SPECIFIC PHOSPHOLIPASE C FAMILY PROTEIN"/>
    <property type="match status" value="1"/>
</dbReference>
<dbReference type="PROSITE" id="PS50004">
    <property type="entry name" value="C2"/>
    <property type="match status" value="1"/>
</dbReference>
<dbReference type="InterPro" id="IPR001849">
    <property type="entry name" value="PH_domain"/>
</dbReference>